<comment type="caution">
    <text evidence="2">The sequence shown here is derived from an EMBL/GenBank/DDBJ whole genome shotgun (WGS) entry which is preliminary data.</text>
</comment>
<evidence type="ECO:0000313" key="2">
    <source>
        <dbReference type="EMBL" id="MST85652.1"/>
    </source>
</evidence>
<organism evidence="2 3">
    <name type="scientific">Hallella mizrahii</name>
    <dbReference type="NCBI Taxonomy" id="2606637"/>
    <lineage>
        <taxon>Bacteria</taxon>
        <taxon>Pseudomonadati</taxon>
        <taxon>Bacteroidota</taxon>
        <taxon>Bacteroidia</taxon>
        <taxon>Bacteroidales</taxon>
        <taxon>Prevotellaceae</taxon>
        <taxon>Hallella</taxon>
    </lineage>
</organism>
<sequence>MKTRTIQLFLLLLCCFAFTACDSNKSKIEEKAKQFTEALKTKDVATIYDMYPNSKLANHMTLTTNVAQGDLEVVKDEATGNYTANFKNARDQKLIFKVTGKDTYQIIDSYGFFDIEPLYSDLAVKTGVPLKKLSDQKLKELFKDDSPFLSFIKNKYGGLTELNLSYFDGVYTGNYNLNIVQIEQNIKNEGDFPVKGSDYDVIFSFSDEGGNCASSTKTMDGVDLAPGETFTFNFQLTGYTTAAYNHQLQWTVSFNQKGGGTMKDIMKKAKFTGNEYNEFLQQQSKNKSKAGKKSSKK</sequence>
<evidence type="ECO:0000256" key="1">
    <source>
        <dbReference type="SAM" id="SignalP"/>
    </source>
</evidence>
<evidence type="ECO:0008006" key="4">
    <source>
        <dbReference type="Google" id="ProtNLM"/>
    </source>
</evidence>
<evidence type="ECO:0000313" key="3">
    <source>
        <dbReference type="Proteomes" id="UP000438914"/>
    </source>
</evidence>
<gene>
    <name evidence="2" type="ORF">FYJ73_13435</name>
</gene>
<feature type="chain" id="PRO_5029717206" description="Lipoprotein" evidence="1">
    <location>
        <begin position="21"/>
        <end position="297"/>
    </location>
</feature>
<keyword evidence="3" id="KW-1185">Reference proteome</keyword>
<dbReference type="AlphaFoldDB" id="A0A7K0KIJ6"/>
<dbReference type="Proteomes" id="UP000438914">
    <property type="component" value="Unassembled WGS sequence"/>
</dbReference>
<feature type="signal peptide" evidence="1">
    <location>
        <begin position="1"/>
        <end position="20"/>
    </location>
</feature>
<dbReference type="RefSeq" id="WP_154535239.1">
    <property type="nucleotide sequence ID" value="NZ_VUNG01000046.1"/>
</dbReference>
<name>A0A7K0KIJ6_9BACT</name>
<dbReference type="PROSITE" id="PS51257">
    <property type="entry name" value="PROKAR_LIPOPROTEIN"/>
    <property type="match status" value="1"/>
</dbReference>
<keyword evidence="1" id="KW-0732">Signal</keyword>
<reference evidence="2 3" key="1">
    <citation type="submission" date="2019-08" db="EMBL/GenBank/DDBJ databases">
        <title>In-depth cultivation of the pig gut microbiome towards novel bacterial diversity and tailored functional studies.</title>
        <authorList>
            <person name="Wylensek D."/>
            <person name="Hitch T.C.A."/>
            <person name="Clavel T."/>
        </authorList>
    </citation>
    <scope>NUCLEOTIDE SEQUENCE [LARGE SCALE GENOMIC DNA]</scope>
    <source>
        <strain evidence="2 3">LKV-178-WT-2A</strain>
    </source>
</reference>
<accession>A0A7K0KIJ6</accession>
<protein>
    <recommendedName>
        <fullName evidence="4">Lipoprotein</fullName>
    </recommendedName>
</protein>
<dbReference type="EMBL" id="VUNG01000046">
    <property type="protein sequence ID" value="MST85652.1"/>
    <property type="molecule type" value="Genomic_DNA"/>
</dbReference>
<proteinExistence type="predicted"/>